<dbReference type="InterPro" id="IPR002126">
    <property type="entry name" value="Cadherin-like_dom"/>
</dbReference>
<dbReference type="InterPro" id="IPR015919">
    <property type="entry name" value="Cadherin-like_sf"/>
</dbReference>
<dbReference type="PANTHER" id="PTHR24026">
    <property type="entry name" value="FAT ATYPICAL CADHERIN-RELATED"/>
    <property type="match status" value="1"/>
</dbReference>
<evidence type="ECO:0000256" key="5">
    <source>
        <dbReference type="ARBA" id="ARBA00022989"/>
    </source>
</evidence>
<dbReference type="Gene3D" id="2.60.40.60">
    <property type="entry name" value="Cadherins"/>
    <property type="match status" value="1"/>
</dbReference>
<evidence type="ECO:0000256" key="7">
    <source>
        <dbReference type="PROSITE-ProRule" id="PRU00043"/>
    </source>
</evidence>
<keyword evidence="6" id="KW-0472">Membrane</keyword>
<keyword evidence="2" id="KW-0812">Transmembrane</keyword>
<evidence type="ECO:0000256" key="2">
    <source>
        <dbReference type="ARBA" id="ARBA00022692"/>
    </source>
</evidence>
<dbReference type="PROSITE" id="PS50268">
    <property type="entry name" value="CADHERIN_2"/>
    <property type="match status" value="1"/>
</dbReference>
<name>A0A2A4IV44_HELVI</name>
<evidence type="ECO:0000256" key="3">
    <source>
        <dbReference type="ARBA" id="ARBA00022737"/>
    </source>
</evidence>
<dbReference type="GO" id="GO:0005886">
    <property type="term" value="C:plasma membrane"/>
    <property type="evidence" value="ECO:0007669"/>
    <property type="project" value="InterPro"/>
</dbReference>
<evidence type="ECO:0000313" key="9">
    <source>
        <dbReference type="EMBL" id="PCG63645.1"/>
    </source>
</evidence>
<protein>
    <recommendedName>
        <fullName evidence="8">Cadherin domain-containing protein</fullName>
    </recommendedName>
</protein>
<dbReference type="GO" id="GO:0007156">
    <property type="term" value="P:homophilic cell adhesion via plasma membrane adhesion molecules"/>
    <property type="evidence" value="ECO:0007669"/>
    <property type="project" value="InterPro"/>
</dbReference>
<evidence type="ECO:0000259" key="8">
    <source>
        <dbReference type="PROSITE" id="PS50268"/>
    </source>
</evidence>
<keyword evidence="4 7" id="KW-0106">Calcium</keyword>
<dbReference type="PANTHER" id="PTHR24026:SF133">
    <property type="entry name" value="CADHERIN-RELATED FAMILY MEMBER 2"/>
    <property type="match status" value="1"/>
</dbReference>
<evidence type="ECO:0000256" key="6">
    <source>
        <dbReference type="ARBA" id="ARBA00023136"/>
    </source>
</evidence>
<dbReference type="EMBL" id="NWSH01006124">
    <property type="protein sequence ID" value="PCG63645.1"/>
    <property type="molecule type" value="Genomic_DNA"/>
</dbReference>
<accession>A0A2A4IV44</accession>
<evidence type="ECO:0000256" key="1">
    <source>
        <dbReference type="ARBA" id="ARBA00004370"/>
    </source>
</evidence>
<dbReference type="GO" id="GO:0005509">
    <property type="term" value="F:calcium ion binding"/>
    <property type="evidence" value="ECO:0007669"/>
    <property type="project" value="UniProtKB-UniRule"/>
</dbReference>
<sequence>MIFVYITDSPAGNVAEFEKAYYEGVIQGNDVRHELVRISGYDGTIVDVIGAYSSLFMAHALDGVVTVEASGTLNLPDDVTQVVLELRAAGARTAMLLNVEQSDGPIHPTVSFSSELYEIAIGIAQTGLVGRVSATTDNGEDVTYSLGTLNAHLQTRLSINNEGELYLSAPANSGVYTFQVVATSVITQATGTATVTLAVEAVTVCEDGEIVVPPLIIIDRDEEQAHRNLVVLDPTQQSGCRYTMTNRWPTNENWLYVDENGLHANVIDREHPSIAFMALSQVQVELILHCENDSPGRTKRSQRTDWLGPYDYGSNKWILTDTILYNSRRSLVNLIVNDINDNDPIFVGKEHEPVVVGYPTDELEERILPRSLVELKATDADVGKNAQLRYSSAESSLAVAPTTGFVHVRSGANLVHNQILTVSATDQNGNGRTGTIQLMVKLLDLSHIAVH</sequence>
<dbReference type="STRING" id="7102.A0A2A4IV44"/>
<dbReference type="InterPro" id="IPR013783">
    <property type="entry name" value="Ig-like_fold"/>
</dbReference>
<proteinExistence type="predicted"/>
<dbReference type="PROSITE" id="PS00232">
    <property type="entry name" value="CADHERIN_1"/>
    <property type="match status" value="1"/>
</dbReference>
<dbReference type="CDD" id="cd11304">
    <property type="entry name" value="Cadherin_repeat"/>
    <property type="match status" value="1"/>
</dbReference>
<evidence type="ECO:0000256" key="4">
    <source>
        <dbReference type="ARBA" id="ARBA00022837"/>
    </source>
</evidence>
<keyword evidence="3" id="KW-0677">Repeat</keyword>
<organism evidence="9">
    <name type="scientific">Heliothis virescens</name>
    <name type="common">Tobacco budworm moth</name>
    <dbReference type="NCBI Taxonomy" id="7102"/>
    <lineage>
        <taxon>Eukaryota</taxon>
        <taxon>Metazoa</taxon>
        <taxon>Ecdysozoa</taxon>
        <taxon>Arthropoda</taxon>
        <taxon>Hexapoda</taxon>
        <taxon>Insecta</taxon>
        <taxon>Pterygota</taxon>
        <taxon>Neoptera</taxon>
        <taxon>Endopterygota</taxon>
        <taxon>Lepidoptera</taxon>
        <taxon>Glossata</taxon>
        <taxon>Ditrysia</taxon>
        <taxon>Noctuoidea</taxon>
        <taxon>Noctuidae</taxon>
        <taxon>Heliothinae</taxon>
        <taxon>Heliothis</taxon>
    </lineage>
</organism>
<keyword evidence="5" id="KW-1133">Transmembrane helix</keyword>
<dbReference type="AlphaFoldDB" id="A0A2A4IV44"/>
<dbReference type="Gene3D" id="2.60.40.10">
    <property type="entry name" value="Immunoglobulins"/>
    <property type="match status" value="1"/>
</dbReference>
<comment type="subcellular location">
    <subcellularLocation>
        <location evidence="1">Membrane</location>
    </subcellularLocation>
</comment>
<dbReference type="InterPro" id="IPR020894">
    <property type="entry name" value="Cadherin_CS"/>
</dbReference>
<reference evidence="9" key="1">
    <citation type="submission" date="2017-09" db="EMBL/GenBank/DDBJ databases">
        <title>Contemporary evolution of a Lepidopteran species, Heliothis virescens, in response to modern agricultural practices.</title>
        <authorList>
            <person name="Fritz M.L."/>
            <person name="Deyonke A.M."/>
            <person name="Papanicolaou A."/>
            <person name="Micinski S."/>
            <person name="Westbrook J."/>
            <person name="Gould F."/>
        </authorList>
    </citation>
    <scope>NUCLEOTIDE SEQUENCE [LARGE SCALE GENOMIC DNA]</scope>
    <source>
        <strain evidence="9">HvINT-</strain>
        <tissue evidence="9">Whole body</tissue>
    </source>
</reference>
<feature type="domain" description="Cadherin" evidence="8">
    <location>
        <begin position="196"/>
        <end position="346"/>
    </location>
</feature>
<dbReference type="SUPFAM" id="SSF49313">
    <property type="entry name" value="Cadherin-like"/>
    <property type="match status" value="1"/>
</dbReference>
<comment type="caution">
    <text evidence="9">The sequence shown here is derived from an EMBL/GenBank/DDBJ whole genome shotgun (WGS) entry which is preliminary data.</text>
</comment>
<gene>
    <name evidence="9" type="ORF">B5V51_11947</name>
</gene>